<evidence type="ECO:0000256" key="8">
    <source>
        <dbReference type="ARBA" id="ARBA00048326"/>
    </source>
</evidence>
<keyword evidence="6 9" id="KW-0808">Transferase</keyword>
<dbReference type="eggNOG" id="COG0742">
    <property type="taxonomic scope" value="Bacteria"/>
</dbReference>
<evidence type="ECO:0000256" key="3">
    <source>
        <dbReference type="ARBA" id="ARBA00012141"/>
    </source>
</evidence>
<evidence type="ECO:0000256" key="6">
    <source>
        <dbReference type="ARBA" id="ARBA00022679"/>
    </source>
</evidence>
<dbReference type="Proteomes" id="UP000053718">
    <property type="component" value="Unassembled WGS sequence"/>
</dbReference>
<dbReference type="EC" id="2.1.1.171" evidence="3 9"/>
<dbReference type="NCBIfam" id="TIGR00095">
    <property type="entry name" value="16S rRNA (guanine(966)-N(2))-methyltransferase RsmD"/>
    <property type="match status" value="1"/>
</dbReference>
<dbReference type="STRING" id="1517416.IDAT_11755"/>
<evidence type="ECO:0000256" key="1">
    <source>
        <dbReference type="ARBA" id="ARBA00002649"/>
    </source>
</evidence>
<evidence type="ECO:0000256" key="5">
    <source>
        <dbReference type="ARBA" id="ARBA00022603"/>
    </source>
</evidence>
<dbReference type="PANTHER" id="PTHR43542">
    <property type="entry name" value="METHYLTRANSFERASE"/>
    <property type="match status" value="1"/>
</dbReference>
<organism evidence="10 11">
    <name type="scientific">Pseudidiomarina atlantica</name>
    <dbReference type="NCBI Taxonomy" id="1517416"/>
    <lineage>
        <taxon>Bacteria</taxon>
        <taxon>Pseudomonadati</taxon>
        <taxon>Pseudomonadota</taxon>
        <taxon>Gammaproteobacteria</taxon>
        <taxon>Alteromonadales</taxon>
        <taxon>Idiomarinaceae</taxon>
        <taxon>Pseudidiomarina</taxon>
    </lineage>
</organism>
<comment type="catalytic activity">
    <reaction evidence="8 9">
        <text>guanosine(966) in 16S rRNA + S-adenosyl-L-methionine = N(2)-methylguanosine(966) in 16S rRNA + S-adenosyl-L-homocysteine + H(+)</text>
        <dbReference type="Rhea" id="RHEA:23548"/>
        <dbReference type="Rhea" id="RHEA-COMP:10211"/>
        <dbReference type="Rhea" id="RHEA-COMP:10212"/>
        <dbReference type="ChEBI" id="CHEBI:15378"/>
        <dbReference type="ChEBI" id="CHEBI:57856"/>
        <dbReference type="ChEBI" id="CHEBI:59789"/>
        <dbReference type="ChEBI" id="CHEBI:74269"/>
        <dbReference type="ChEBI" id="CHEBI:74481"/>
        <dbReference type="EC" id="2.1.1.171"/>
    </reaction>
</comment>
<name>A0A094J5V2_9GAMM</name>
<keyword evidence="5 9" id="KW-0489">Methyltransferase</keyword>
<dbReference type="PANTHER" id="PTHR43542:SF1">
    <property type="entry name" value="METHYLTRANSFERASE"/>
    <property type="match status" value="1"/>
</dbReference>
<dbReference type="OrthoDB" id="9803017at2"/>
<dbReference type="RefSeq" id="WP_034733841.1">
    <property type="nucleotide sequence ID" value="NZ_JPIN01000013.1"/>
</dbReference>
<dbReference type="SUPFAM" id="SSF53335">
    <property type="entry name" value="S-adenosyl-L-methionine-dependent methyltransferases"/>
    <property type="match status" value="1"/>
</dbReference>
<keyword evidence="11" id="KW-1185">Reference proteome</keyword>
<evidence type="ECO:0000256" key="7">
    <source>
        <dbReference type="ARBA" id="ARBA00022691"/>
    </source>
</evidence>
<proteinExistence type="inferred from homology"/>
<evidence type="ECO:0000256" key="2">
    <source>
        <dbReference type="ARBA" id="ARBA00005269"/>
    </source>
</evidence>
<dbReference type="GO" id="GO:0052913">
    <property type="term" value="F:16S rRNA (guanine(966)-N(2))-methyltransferase activity"/>
    <property type="evidence" value="ECO:0007669"/>
    <property type="project" value="UniProtKB-EC"/>
</dbReference>
<dbReference type="Gene3D" id="3.40.50.150">
    <property type="entry name" value="Vaccinia Virus protein VP39"/>
    <property type="match status" value="1"/>
</dbReference>
<keyword evidence="9" id="KW-0698">rRNA processing</keyword>
<dbReference type="PROSITE" id="PS00092">
    <property type="entry name" value="N6_MTASE"/>
    <property type="match status" value="1"/>
</dbReference>
<dbReference type="InterPro" id="IPR004398">
    <property type="entry name" value="RNA_MeTrfase_RsmD"/>
</dbReference>
<dbReference type="PIRSF" id="PIRSF004553">
    <property type="entry name" value="CHP00095"/>
    <property type="match status" value="1"/>
</dbReference>
<dbReference type="EMBL" id="JPIN01000013">
    <property type="protein sequence ID" value="KFZ27941.1"/>
    <property type="molecule type" value="Genomic_DNA"/>
</dbReference>
<protein>
    <recommendedName>
        <fullName evidence="4 9">Ribosomal RNA small subunit methyltransferase D</fullName>
        <ecNumber evidence="3 9">2.1.1.171</ecNumber>
    </recommendedName>
</protein>
<reference evidence="10 11" key="1">
    <citation type="submission" date="2014-06" db="EMBL/GenBank/DDBJ databases">
        <title>Draft genome sequence of Idiomarina sp. MCCC 1A10513.</title>
        <authorList>
            <person name="Du J."/>
            <person name="Lai Q."/>
            <person name="Shao Z."/>
        </authorList>
    </citation>
    <scope>NUCLEOTIDE SEQUENCE [LARGE SCALE GENOMIC DNA]</scope>
    <source>
        <strain evidence="10 11">MCCC 1A10513</strain>
    </source>
</reference>
<comment type="caution">
    <text evidence="10">The sequence shown here is derived from an EMBL/GenBank/DDBJ whole genome shotgun (WGS) entry which is preliminary data.</text>
</comment>
<comment type="function">
    <text evidence="1 9">Specifically methylates the guanine in position 966 of 16S rRNA in the assembled 30S particle.</text>
</comment>
<evidence type="ECO:0000313" key="11">
    <source>
        <dbReference type="Proteomes" id="UP000053718"/>
    </source>
</evidence>
<accession>A0A094J5V2</accession>
<gene>
    <name evidence="10" type="ORF">IDAT_11755</name>
</gene>
<evidence type="ECO:0000256" key="4">
    <source>
        <dbReference type="ARBA" id="ARBA00013682"/>
    </source>
</evidence>
<dbReference type="CDD" id="cd02440">
    <property type="entry name" value="AdoMet_MTases"/>
    <property type="match status" value="1"/>
</dbReference>
<keyword evidence="7 9" id="KW-0949">S-adenosyl-L-methionine</keyword>
<dbReference type="GO" id="GO:0003676">
    <property type="term" value="F:nucleic acid binding"/>
    <property type="evidence" value="ECO:0007669"/>
    <property type="project" value="InterPro"/>
</dbReference>
<comment type="similarity">
    <text evidence="2 9">Belongs to the methyltransferase superfamily. RsmD family.</text>
</comment>
<dbReference type="InterPro" id="IPR002052">
    <property type="entry name" value="DNA_methylase_N6_adenine_CS"/>
</dbReference>
<dbReference type="InterPro" id="IPR029063">
    <property type="entry name" value="SAM-dependent_MTases_sf"/>
</dbReference>
<evidence type="ECO:0000256" key="9">
    <source>
        <dbReference type="PIRNR" id="PIRNR004553"/>
    </source>
</evidence>
<dbReference type="Pfam" id="PF03602">
    <property type="entry name" value="Cons_hypoth95"/>
    <property type="match status" value="1"/>
</dbReference>
<dbReference type="AlphaFoldDB" id="A0A094J5V2"/>
<sequence>MRRTAHKQKTTRHRGAGQLRIIGGQLRGRKLAIADVPGLRPTTDRVRETVFNWLQFELAEQRCLDLFAGTGALGLEALSRGAAEVILLEQNRVAADLLQQHATTLNPVCHGQAQVQQTDALKWLQQATPQPFNVVFVDPPFRSNLAGPACALLEQQRWLADDALVYLETEKEWPLEVPANWQLQREKIAGQVAFRLFAVTAQGANT</sequence>
<evidence type="ECO:0000313" key="10">
    <source>
        <dbReference type="EMBL" id="KFZ27941.1"/>
    </source>
</evidence>